<feature type="compositionally biased region" description="Polar residues" evidence="5">
    <location>
        <begin position="140"/>
        <end position="185"/>
    </location>
</feature>
<keyword evidence="2" id="KW-0547">Nucleotide-binding</keyword>
<dbReference type="EMBL" id="KB096324">
    <property type="protein sequence ID" value="ESO06199.1"/>
    <property type="molecule type" value="Genomic_DNA"/>
</dbReference>
<feature type="region of interest" description="Disordered" evidence="5">
    <location>
        <begin position="120"/>
        <end position="185"/>
    </location>
</feature>
<evidence type="ECO:0000259" key="6">
    <source>
        <dbReference type="PROSITE" id="PS51413"/>
    </source>
</evidence>
<dbReference type="PROSITE" id="PS51413">
    <property type="entry name" value="DBINO"/>
    <property type="match status" value="1"/>
</dbReference>
<dbReference type="InterPro" id="IPR050520">
    <property type="entry name" value="INO80/SWR1_helicase"/>
</dbReference>
<dbReference type="OrthoDB" id="448448at2759"/>
<evidence type="ECO:0000313" key="8">
    <source>
        <dbReference type="EnsemblMetazoa" id="HelroP188298"/>
    </source>
</evidence>
<keyword evidence="3 4" id="KW-0067">ATP-binding</keyword>
<comment type="domain">
    <text evidence="4">The DBINO region is involved in binding to DNA.</text>
</comment>
<dbReference type="InParanoid" id="T1FPU5"/>
<comment type="subcellular location">
    <subcellularLocation>
        <location evidence="1 4">Nucleus</location>
    </subcellularLocation>
</comment>
<keyword evidence="4" id="KW-0378">Hydrolase</keyword>
<protein>
    <recommendedName>
        <fullName evidence="4">Chromatin-remodeling ATPase INO80</fullName>
        <ecNumber evidence="4">3.6.4.-</ecNumber>
    </recommendedName>
</protein>
<proteinExistence type="inferred from homology"/>
<accession>T1FPU5</accession>
<keyword evidence="4" id="KW-0234">DNA repair</keyword>
<sequence>MWIKEVLSGDTCSDDDDDVSNKHSLESSCARIKRLLKEHSYHKKFQERCRRHSLQTRKKFMHYSSNFVTAGHGQKDVHFSLDMHNTQGTSSKIKTSHDDARSINGLGDRRLKLMKHPQLSEFVKQESSSDDDDDEYLSSMTSTVDHQGQQHMHVTSSKHNSLNSDSNNNYPITSSANNSTGSKSNFKKTFSNEAMMAKRKKMWMLIAKKEIPKFQKHKAIIRKDNLAQLKKLSKECQKESRKLALASQKLSRDAASRIKRLGKEMLAYWKRFEKVEKEHRKKAEKEALEQKKVDMEMLEMKRQQRKLNFLITQTELYAHFMAKKLSNQTLNGVNACDVAGVAHDVVHYEDILKNFDEDDSTNKLVPINGGFVRRSTDDDYDSEIMKRLACKNVKTAIDDQISKKKEFDNGLRNKMEFKNS</sequence>
<dbReference type="HOGENOM" id="CLU_654844_0_0_1"/>
<name>T1FPU5_HELRO</name>
<keyword evidence="4" id="KW-0227">DNA damage</keyword>
<reference evidence="7 9" key="2">
    <citation type="journal article" date="2013" name="Nature">
        <title>Insights into bilaterian evolution from three spiralian genomes.</title>
        <authorList>
            <person name="Simakov O."/>
            <person name="Marletaz F."/>
            <person name="Cho S.J."/>
            <person name="Edsinger-Gonzales E."/>
            <person name="Havlak P."/>
            <person name="Hellsten U."/>
            <person name="Kuo D.H."/>
            <person name="Larsson T."/>
            <person name="Lv J."/>
            <person name="Arendt D."/>
            <person name="Savage R."/>
            <person name="Osoegawa K."/>
            <person name="de Jong P."/>
            <person name="Grimwood J."/>
            <person name="Chapman J.A."/>
            <person name="Shapiro H."/>
            <person name="Aerts A."/>
            <person name="Otillar R.P."/>
            <person name="Terry A.Y."/>
            <person name="Boore J.L."/>
            <person name="Grigoriev I.V."/>
            <person name="Lindberg D.R."/>
            <person name="Seaver E.C."/>
            <person name="Weisblat D.A."/>
            <person name="Putnam N.H."/>
            <person name="Rokhsar D.S."/>
        </authorList>
    </citation>
    <scope>NUCLEOTIDE SEQUENCE</scope>
</reference>
<dbReference type="GO" id="GO:0031011">
    <property type="term" value="C:Ino80 complex"/>
    <property type="evidence" value="ECO:0007669"/>
    <property type="project" value="UniProtKB-UniRule"/>
</dbReference>
<keyword evidence="9" id="KW-1185">Reference proteome</keyword>
<keyword evidence="4" id="KW-0238">DNA-binding</keyword>
<dbReference type="eggNOG" id="KOG0388">
    <property type="taxonomic scope" value="Eukaryota"/>
</dbReference>
<comment type="similarity">
    <text evidence="4">Belongs to the SNF2/RAD54 helicase family.</text>
</comment>
<dbReference type="InterPro" id="IPR020838">
    <property type="entry name" value="DBINO"/>
</dbReference>
<dbReference type="PANTHER" id="PTHR45685:SF2">
    <property type="entry name" value="CHROMATIN-REMODELING ATPASE INO80"/>
    <property type="match status" value="1"/>
</dbReference>
<dbReference type="STRING" id="6412.T1FPU5"/>
<reference evidence="9" key="1">
    <citation type="submission" date="2012-12" db="EMBL/GenBank/DDBJ databases">
        <authorList>
            <person name="Hellsten U."/>
            <person name="Grimwood J."/>
            <person name="Chapman J.A."/>
            <person name="Shapiro H."/>
            <person name="Aerts A."/>
            <person name="Otillar R.P."/>
            <person name="Terry A.Y."/>
            <person name="Boore J.L."/>
            <person name="Simakov O."/>
            <person name="Marletaz F."/>
            <person name="Cho S.-J."/>
            <person name="Edsinger-Gonzales E."/>
            <person name="Havlak P."/>
            <person name="Kuo D.-H."/>
            <person name="Larsson T."/>
            <person name="Lv J."/>
            <person name="Arendt D."/>
            <person name="Savage R."/>
            <person name="Osoegawa K."/>
            <person name="de Jong P."/>
            <person name="Lindberg D.R."/>
            <person name="Seaver E.C."/>
            <person name="Weisblat D.A."/>
            <person name="Putnam N.H."/>
            <person name="Grigoriev I.V."/>
            <person name="Rokhsar D.S."/>
        </authorList>
    </citation>
    <scope>NUCLEOTIDE SEQUENCE</scope>
</reference>
<gene>
    <name evidence="8" type="primary">20210842</name>
    <name evidence="7" type="ORF">HELRODRAFT_188298</name>
</gene>
<dbReference type="KEGG" id="hro:HELRODRAFT_188298"/>
<evidence type="ECO:0000256" key="4">
    <source>
        <dbReference type="RuleBase" id="RU368001"/>
    </source>
</evidence>
<dbReference type="PANTHER" id="PTHR45685">
    <property type="entry name" value="HELICASE SRCAP-RELATED"/>
    <property type="match status" value="1"/>
</dbReference>
<dbReference type="EnsemblMetazoa" id="HelroT188298">
    <property type="protein sequence ID" value="HelroP188298"/>
    <property type="gene ID" value="HelroG188298"/>
</dbReference>
<organism evidence="8 9">
    <name type="scientific">Helobdella robusta</name>
    <name type="common">Californian leech</name>
    <dbReference type="NCBI Taxonomy" id="6412"/>
    <lineage>
        <taxon>Eukaryota</taxon>
        <taxon>Metazoa</taxon>
        <taxon>Spiralia</taxon>
        <taxon>Lophotrochozoa</taxon>
        <taxon>Annelida</taxon>
        <taxon>Clitellata</taxon>
        <taxon>Hirudinea</taxon>
        <taxon>Rhynchobdellida</taxon>
        <taxon>Glossiphoniidae</taxon>
        <taxon>Helobdella</taxon>
    </lineage>
</organism>
<dbReference type="GO" id="GO:0003677">
    <property type="term" value="F:DNA binding"/>
    <property type="evidence" value="ECO:0007669"/>
    <property type="project" value="UniProtKB-UniRule"/>
</dbReference>
<dbReference type="EMBL" id="AMQM01000581">
    <property type="status" value="NOT_ANNOTATED_CDS"/>
    <property type="molecule type" value="Genomic_DNA"/>
</dbReference>
<comment type="catalytic activity">
    <reaction evidence="4">
        <text>ATP + H2O = ADP + phosphate + H(+)</text>
        <dbReference type="Rhea" id="RHEA:13065"/>
        <dbReference type="ChEBI" id="CHEBI:15377"/>
        <dbReference type="ChEBI" id="CHEBI:15378"/>
        <dbReference type="ChEBI" id="CHEBI:30616"/>
        <dbReference type="ChEBI" id="CHEBI:43474"/>
        <dbReference type="ChEBI" id="CHEBI:456216"/>
    </reaction>
</comment>
<evidence type="ECO:0000256" key="3">
    <source>
        <dbReference type="ARBA" id="ARBA00022840"/>
    </source>
</evidence>
<dbReference type="CTD" id="20210842"/>
<dbReference type="Proteomes" id="UP000015101">
    <property type="component" value="Unassembled WGS sequence"/>
</dbReference>
<reference evidence="8" key="3">
    <citation type="submission" date="2015-06" db="UniProtKB">
        <authorList>
            <consortium name="EnsemblMetazoa"/>
        </authorList>
    </citation>
    <scope>IDENTIFICATION</scope>
</reference>
<dbReference type="AlphaFoldDB" id="T1FPU5"/>
<comment type="subunit">
    <text evidence="4">Component of the INO80 chromatin-remodeling complex.</text>
</comment>
<dbReference type="Pfam" id="PF13892">
    <property type="entry name" value="DBINO"/>
    <property type="match status" value="1"/>
</dbReference>
<feature type="domain" description="DBINO" evidence="6">
    <location>
        <begin position="202"/>
        <end position="327"/>
    </location>
</feature>
<evidence type="ECO:0000313" key="7">
    <source>
        <dbReference type="EMBL" id="ESO06199.1"/>
    </source>
</evidence>
<evidence type="ECO:0000256" key="2">
    <source>
        <dbReference type="ARBA" id="ARBA00022741"/>
    </source>
</evidence>
<evidence type="ECO:0000256" key="5">
    <source>
        <dbReference type="SAM" id="MobiDB-lite"/>
    </source>
</evidence>
<evidence type="ECO:0000256" key="1">
    <source>
        <dbReference type="ARBA" id="ARBA00004123"/>
    </source>
</evidence>
<dbReference type="RefSeq" id="XP_009015567.1">
    <property type="nucleotide sequence ID" value="XM_009017319.1"/>
</dbReference>
<dbReference type="GO" id="GO:0005524">
    <property type="term" value="F:ATP binding"/>
    <property type="evidence" value="ECO:0007669"/>
    <property type="project" value="UniProtKB-UniRule"/>
</dbReference>
<comment type="function">
    <text evidence="4">ATPase component of the INO80 complex which remodels chromatin by shifting nucleosomes and is involved in DNA repair.</text>
</comment>
<dbReference type="EC" id="3.6.4.-" evidence="4"/>
<dbReference type="GO" id="GO:0006281">
    <property type="term" value="P:DNA repair"/>
    <property type="evidence" value="ECO:0007669"/>
    <property type="project" value="UniProtKB-UniRule"/>
</dbReference>
<evidence type="ECO:0000313" key="9">
    <source>
        <dbReference type="Proteomes" id="UP000015101"/>
    </source>
</evidence>
<dbReference type="GeneID" id="20210842"/>
<dbReference type="GO" id="GO:0016787">
    <property type="term" value="F:hydrolase activity"/>
    <property type="evidence" value="ECO:0007669"/>
    <property type="project" value="UniProtKB-KW"/>
</dbReference>
<dbReference type="GO" id="GO:0006338">
    <property type="term" value="P:chromatin remodeling"/>
    <property type="evidence" value="ECO:0007669"/>
    <property type="project" value="UniProtKB-UniRule"/>
</dbReference>